<evidence type="ECO:0000256" key="3">
    <source>
        <dbReference type="ARBA" id="ARBA00022630"/>
    </source>
</evidence>
<comment type="caution">
    <text evidence="13">The sequence shown here is derived from an EMBL/GenBank/DDBJ whole genome shotgun (WGS) entry which is preliminary data.</text>
</comment>
<evidence type="ECO:0000256" key="6">
    <source>
        <dbReference type="ARBA" id="ARBA00022694"/>
    </source>
</evidence>
<feature type="domain" description="MnmC-like methyltransferase" evidence="12">
    <location>
        <begin position="117"/>
        <end position="235"/>
    </location>
</feature>
<reference evidence="13" key="1">
    <citation type="journal article" date="2021" name="PeerJ">
        <title>Extensive microbial diversity within the chicken gut microbiome revealed by metagenomics and culture.</title>
        <authorList>
            <person name="Gilroy R."/>
            <person name="Ravi A."/>
            <person name="Getino M."/>
            <person name="Pursley I."/>
            <person name="Horton D.L."/>
            <person name="Alikhan N.F."/>
            <person name="Baker D."/>
            <person name="Gharbi K."/>
            <person name="Hall N."/>
            <person name="Watson M."/>
            <person name="Adriaenssens E.M."/>
            <person name="Foster-Nyarko E."/>
            <person name="Jarju S."/>
            <person name="Secka A."/>
            <person name="Antonio M."/>
            <person name="Oren A."/>
            <person name="Chaudhuri R.R."/>
            <person name="La Ragione R."/>
            <person name="Hildebrand F."/>
            <person name="Pallen M.J."/>
        </authorList>
    </citation>
    <scope>NUCLEOTIDE SEQUENCE</scope>
    <source>
        <strain evidence="13">CHK175-13533</strain>
    </source>
</reference>
<evidence type="ECO:0000259" key="12">
    <source>
        <dbReference type="Pfam" id="PF05430"/>
    </source>
</evidence>
<reference evidence="13" key="2">
    <citation type="submission" date="2021-09" db="EMBL/GenBank/DDBJ databases">
        <authorList>
            <person name="Gilroy R."/>
        </authorList>
    </citation>
    <scope>NUCLEOTIDE SEQUENCE</scope>
    <source>
        <strain evidence="13">CHK175-13533</strain>
    </source>
</reference>
<evidence type="ECO:0000256" key="10">
    <source>
        <dbReference type="HAMAP-Rule" id="MF_01102"/>
    </source>
</evidence>
<dbReference type="InterPro" id="IPR006076">
    <property type="entry name" value="FAD-dep_OxRdtase"/>
</dbReference>
<dbReference type="PANTHER" id="PTHR13847:SF289">
    <property type="entry name" value="GLYCINE OXIDASE"/>
    <property type="match status" value="1"/>
</dbReference>
<dbReference type="GO" id="GO:0004808">
    <property type="term" value="F:tRNA (5-methylaminomethyl-2-thiouridylate)(34)-methyltransferase activity"/>
    <property type="evidence" value="ECO:0007669"/>
    <property type="project" value="UniProtKB-EC"/>
</dbReference>
<protein>
    <recommendedName>
        <fullName evidence="10">tRNA 5-methylaminomethyl-2-thiouridine biosynthesis bifunctional protein MnmC</fullName>
        <shortName evidence="10">tRNA mnm(5)s(2)U biosynthesis bifunctional protein</shortName>
    </recommendedName>
    <domain>
        <recommendedName>
            <fullName evidence="10">tRNA (mnm(5)s(2)U34)-methyltransferase</fullName>
            <ecNumber evidence="10">2.1.1.61</ecNumber>
        </recommendedName>
    </domain>
    <domain>
        <recommendedName>
            <fullName evidence="10">FAD-dependent cmnm(5)s(2)U34 oxidoreductase</fullName>
            <ecNumber evidence="10">1.5.-.-</ecNumber>
        </recommendedName>
    </domain>
</protein>
<comment type="catalytic activity">
    <reaction evidence="10">
        <text>5-aminomethyl-2-thiouridine(34) in tRNA + S-adenosyl-L-methionine = 5-methylaminomethyl-2-thiouridine(34) in tRNA + S-adenosyl-L-homocysteine + H(+)</text>
        <dbReference type="Rhea" id="RHEA:19569"/>
        <dbReference type="Rhea" id="RHEA-COMP:10195"/>
        <dbReference type="Rhea" id="RHEA-COMP:10197"/>
        <dbReference type="ChEBI" id="CHEBI:15378"/>
        <dbReference type="ChEBI" id="CHEBI:57856"/>
        <dbReference type="ChEBI" id="CHEBI:59789"/>
        <dbReference type="ChEBI" id="CHEBI:74454"/>
        <dbReference type="ChEBI" id="CHEBI:74455"/>
        <dbReference type="EC" id="2.1.1.61"/>
    </reaction>
</comment>
<feature type="region of interest" description="FAD-dependent cmnm(5)s(2)U34 oxidoreductase" evidence="10">
    <location>
        <begin position="255"/>
        <end position="608"/>
    </location>
</feature>
<evidence type="ECO:0000256" key="9">
    <source>
        <dbReference type="ARBA" id="ARBA00023268"/>
    </source>
</evidence>
<comment type="subcellular location">
    <subcellularLocation>
        <location evidence="10">Cytoplasm</location>
    </subcellularLocation>
</comment>
<keyword evidence="8 10" id="KW-0560">Oxidoreductase</keyword>
<dbReference type="NCBIfam" id="NF033855">
    <property type="entry name" value="tRNA_MNMC2"/>
    <property type="match status" value="1"/>
</dbReference>
<evidence type="ECO:0000313" key="14">
    <source>
        <dbReference type="Proteomes" id="UP000700248"/>
    </source>
</evidence>
<comment type="similarity">
    <text evidence="10">In the N-terminal section; belongs to the methyltransferase superfamily. tRNA (mnm(5)s(2)U34)-methyltransferase family.</text>
</comment>
<dbReference type="Gene3D" id="3.30.9.10">
    <property type="entry name" value="D-Amino Acid Oxidase, subunit A, domain 2"/>
    <property type="match status" value="1"/>
</dbReference>
<dbReference type="InterPro" id="IPR029063">
    <property type="entry name" value="SAM-dependent_MTases_sf"/>
</dbReference>
<dbReference type="GO" id="GO:0050660">
    <property type="term" value="F:flavin adenine dinucleotide binding"/>
    <property type="evidence" value="ECO:0007669"/>
    <property type="project" value="UniProtKB-UniRule"/>
</dbReference>
<evidence type="ECO:0000256" key="8">
    <source>
        <dbReference type="ARBA" id="ARBA00023002"/>
    </source>
</evidence>
<dbReference type="EC" id="2.1.1.61" evidence="10"/>
<keyword evidence="3 10" id="KW-0285">Flavoprotein</keyword>
<name>A0A9D2VEA2_9BURK</name>
<keyword evidence="6 10" id="KW-0819">tRNA processing</keyword>
<dbReference type="InterPro" id="IPR047785">
    <property type="entry name" value="tRNA_MNMC2"/>
</dbReference>
<dbReference type="InterPro" id="IPR036188">
    <property type="entry name" value="FAD/NAD-bd_sf"/>
</dbReference>
<evidence type="ECO:0000256" key="1">
    <source>
        <dbReference type="ARBA" id="ARBA00022490"/>
    </source>
</evidence>
<dbReference type="HAMAP" id="MF_01102">
    <property type="entry name" value="MnmC"/>
    <property type="match status" value="1"/>
</dbReference>
<dbReference type="InterPro" id="IPR008471">
    <property type="entry name" value="MnmC-like_methylTransf"/>
</dbReference>
<evidence type="ECO:0000259" key="11">
    <source>
        <dbReference type="Pfam" id="PF01266"/>
    </source>
</evidence>
<dbReference type="GO" id="GO:0016645">
    <property type="term" value="F:oxidoreductase activity, acting on the CH-NH group of donors"/>
    <property type="evidence" value="ECO:0007669"/>
    <property type="project" value="InterPro"/>
</dbReference>
<feature type="region of interest" description="tRNA (mnm(5)s(2)U34)-methyltransferase" evidence="10">
    <location>
        <begin position="1"/>
        <end position="237"/>
    </location>
</feature>
<keyword evidence="1 10" id="KW-0963">Cytoplasm</keyword>
<comment type="function">
    <text evidence="10">Catalyzes the last two steps in the biosynthesis of 5-methylaminomethyl-2-thiouridine (mnm(5)s(2)U) at the wobble position (U34) in tRNA. Catalyzes the FAD-dependent demodification of cmnm(5)s(2)U34 to nm(5)s(2)U34, followed by the transfer of a methyl group from S-adenosyl-L-methionine to nm(5)s(2)U34, to form mnm(5)s(2)U34.</text>
</comment>
<keyword evidence="9 10" id="KW-0511">Multifunctional enzyme</keyword>
<evidence type="ECO:0000256" key="2">
    <source>
        <dbReference type="ARBA" id="ARBA00022603"/>
    </source>
</evidence>
<dbReference type="GO" id="GO:0032259">
    <property type="term" value="P:methylation"/>
    <property type="evidence" value="ECO:0007669"/>
    <property type="project" value="UniProtKB-KW"/>
</dbReference>
<keyword evidence="4 10" id="KW-0808">Transferase</keyword>
<dbReference type="Pfam" id="PF01266">
    <property type="entry name" value="DAO"/>
    <property type="match status" value="1"/>
</dbReference>
<dbReference type="InterPro" id="IPR023032">
    <property type="entry name" value="tRNA_MAMT_biosynth_bifunc_MnmC"/>
</dbReference>
<keyword evidence="5 10" id="KW-0949">S-adenosyl-L-methionine</keyword>
<dbReference type="PANTHER" id="PTHR13847">
    <property type="entry name" value="SARCOSINE DEHYDROGENASE-RELATED"/>
    <property type="match status" value="1"/>
</dbReference>
<dbReference type="EC" id="1.5.-.-" evidence="10"/>
<dbReference type="SUPFAM" id="SSF51905">
    <property type="entry name" value="FAD/NAD(P)-binding domain"/>
    <property type="match status" value="1"/>
</dbReference>
<dbReference type="Proteomes" id="UP000700248">
    <property type="component" value="Unassembled WGS sequence"/>
</dbReference>
<dbReference type="Gene3D" id="3.40.50.150">
    <property type="entry name" value="Vaccinia Virus protein VP39"/>
    <property type="match status" value="1"/>
</dbReference>
<accession>A0A9D2VEA2</accession>
<evidence type="ECO:0000256" key="4">
    <source>
        <dbReference type="ARBA" id="ARBA00022679"/>
    </source>
</evidence>
<proteinExistence type="inferred from homology"/>
<dbReference type="RefSeq" id="WP_276830102.1">
    <property type="nucleotide sequence ID" value="NZ_DYTQ01000033.1"/>
</dbReference>
<dbReference type="AlphaFoldDB" id="A0A9D2VEA2"/>
<feature type="domain" description="FAD dependent oxidoreductase" evidence="11">
    <location>
        <begin position="252"/>
        <end position="584"/>
    </location>
</feature>
<dbReference type="Pfam" id="PF05430">
    <property type="entry name" value="Methyltransf_30"/>
    <property type="match status" value="1"/>
</dbReference>
<dbReference type="GO" id="GO:0005737">
    <property type="term" value="C:cytoplasm"/>
    <property type="evidence" value="ECO:0007669"/>
    <property type="project" value="UniProtKB-SubCell"/>
</dbReference>
<gene>
    <name evidence="13" type="primary">mnmD</name>
    <name evidence="10" type="synonym">mnmC</name>
    <name evidence="13" type="ORF">K8U84_02285</name>
</gene>
<evidence type="ECO:0000313" key="13">
    <source>
        <dbReference type="EMBL" id="HJH23363.1"/>
    </source>
</evidence>
<dbReference type="Gene3D" id="3.50.50.60">
    <property type="entry name" value="FAD/NAD(P)-binding domain"/>
    <property type="match status" value="1"/>
</dbReference>
<comment type="cofactor">
    <cofactor evidence="10">
        <name>FAD</name>
        <dbReference type="ChEBI" id="CHEBI:57692"/>
    </cofactor>
</comment>
<evidence type="ECO:0000256" key="5">
    <source>
        <dbReference type="ARBA" id="ARBA00022691"/>
    </source>
</evidence>
<comment type="similarity">
    <text evidence="10">In the C-terminal section; belongs to the DAO family.</text>
</comment>
<keyword evidence="7 10" id="KW-0274">FAD</keyword>
<dbReference type="SUPFAM" id="SSF54373">
    <property type="entry name" value="FAD-linked reductases, C-terminal domain"/>
    <property type="match status" value="1"/>
</dbReference>
<evidence type="ECO:0000256" key="7">
    <source>
        <dbReference type="ARBA" id="ARBA00022827"/>
    </source>
</evidence>
<sequence>MTRAFQPLIPATPRFTAQGLACSDRYDDLYHSASGALNQAEYVFLAGNGLPERWQQKEQFTILETGFGLGNNFLATWAAWRADPHRSQRLHFVSFEAHPFYVHDLALMLGPTPASHRDLADQLLAQWPLLVPGIHRLEFEGGQVTLTLYFGEISQGAKRMACQADAFFLDGFAPRVNPAMWAPELFGQLVRMAAPNATAATWCSAAQVRHDLQNAGFIVERHPGFAFKRHMIKAHLRPHLGRNYLARPLKPVVIVGGGIAGAATAYALAERGIASQVIDPRFSQGAGAAHLGHRAVAMTPLLTSDDAPRARLSRAGVLRARQRWHAFFGQSLFTTGAAVLNTEATEAEYLRHTIQNLGFDPDWVQYKAAGSTIEGMQHPLKHDAAFFPKALVVDPERLISQLLAHPLITLVADRVTTVASAKDSGWAVHMAQHGQVDAEHVVIANAAQSTHLLAPLLPHAERLLAMDIINGQSSVVFAATLGTSVSCIVAGQGYVLPVDGKLYTVGSTYEDGPLMPTTQAHADIMHKVAELIPLGVSAPALSMWQGQRAALADHLPAVAHALPGLWVNVGYGSYGFSWAALAADFISTNLASEPAVIDRDLSRALYLR</sequence>
<dbReference type="EMBL" id="DYTQ01000033">
    <property type="protein sequence ID" value="HJH23363.1"/>
    <property type="molecule type" value="Genomic_DNA"/>
</dbReference>
<dbReference type="GO" id="GO:0002097">
    <property type="term" value="P:tRNA wobble base modification"/>
    <property type="evidence" value="ECO:0007669"/>
    <property type="project" value="UniProtKB-UniRule"/>
</dbReference>
<keyword evidence="2 10" id="KW-0489">Methyltransferase</keyword>
<organism evidence="13 14">
    <name type="scientific">Paenalcaligenes hominis</name>
    <dbReference type="NCBI Taxonomy" id="643674"/>
    <lineage>
        <taxon>Bacteria</taxon>
        <taxon>Pseudomonadati</taxon>
        <taxon>Pseudomonadota</taxon>
        <taxon>Betaproteobacteria</taxon>
        <taxon>Burkholderiales</taxon>
        <taxon>Alcaligenaceae</taxon>
        <taxon>Paenalcaligenes</taxon>
    </lineage>
</organism>